<evidence type="ECO:0000313" key="9">
    <source>
        <dbReference type="Proteomes" id="UP001195422"/>
    </source>
</evidence>
<evidence type="ECO:0000256" key="3">
    <source>
        <dbReference type="ARBA" id="ARBA00022692"/>
    </source>
</evidence>
<evidence type="ECO:0000256" key="7">
    <source>
        <dbReference type="SAM" id="MobiDB-lite"/>
    </source>
</evidence>
<proteinExistence type="inferred from homology"/>
<dbReference type="Pfam" id="PF02104">
    <property type="entry name" value="SURF1"/>
    <property type="match status" value="1"/>
</dbReference>
<accession>A0ABS4XSS4</accession>
<dbReference type="PROSITE" id="PS50895">
    <property type="entry name" value="SURF1"/>
    <property type="match status" value="1"/>
</dbReference>
<dbReference type="RefSeq" id="WP_188950302.1">
    <property type="nucleotide sequence ID" value="NZ_BMPH01000023.1"/>
</dbReference>
<evidence type="ECO:0000256" key="4">
    <source>
        <dbReference type="ARBA" id="ARBA00022989"/>
    </source>
</evidence>
<evidence type="ECO:0000256" key="5">
    <source>
        <dbReference type="ARBA" id="ARBA00023136"/>
    </source>
</evidence>
<name>A0ABS4XSS4_GLUPR</name>
<dbReference type="CDD" id="cd06662">
    <property type="entry name" value="SURF1"/>
    <property type="match status" value="1"/>
</dbReference>
<keyword evidence="5 6" id="KW-0472">Membrane</keyword>
<gene>
    <name evidence="8" type="ORF">JOF39_002640</name>
</gene>
<dbReference type="InterPro" id="IPR045214">
    <property type="entry name" value="Surf1/Surf4"/>
</dbReference>
<keyword evidence="6" id="KW-1003">Cell membrane</keyword>
<organism evidence="8 9">
    <name type="scientific">Glutamicibacter protophormiae</name>
    <name type="common">Brevibacterium protophormiae</name>
    <dbReference type="NCBI Taxonomy" id="37930"/>
    <lineage>
        <taxon>Bacteria</taxon>
        <taxon>Bacillati</taxon>
        <taxon>Actinomycetota</taxon>
        <taxon>Actinomycetes</taxon>
        <taxon>Micrococcales</taxon>
        <taxon>Micrococcaceae</taxon>
        <taxon>Glutamicibacter</taxon>
    </lineage>
</organism>
<dbReference type="EMBL" id="JAGIOJ010000001">
    <property type="protein sequence ID" value="MBP2399559.1"/>
    <property type="molecule type" value="Genomic_DNA"/>
</dbReference>
<keyword evidence="9" id="KW-1185">Reference proteome</keyword>
<comment type="caution">
    <text evidence="8">The sequence shown here is derived from an EMBL/GenBank/DDBJ whole genome shotgun (WGS) entry which is preliminary data.</text>
</comment>
<keyword evidence="3 6" id="KW-0812">Transmembrane</keyword>
<evidence type="ECO:0000256" key="2">
    <source>
        <dbReference type="ARBA" id="ARBA00007165"/>
    </source>
</evidence>
<feature type="region of interest" description="Disordered" evidence="7">
    <location>
        <begin position="268"/>
        <end position="300"/>
    </location>
</feature>
<dbReference type="InterPro" id="IPR002994">
    <property type="entry name" value="Surf1/Shy1"/>
</dbReference>
<dbReference type="PANTHER" id="PTHR23427">
    <property type="entry name" value="SURFEIT LOCUS PROTEIN"/>
    <property type="match status" value="1"/>
</dbReference>
<protein>
    <recommendedName>
        <fullName evidence="6">SURF1-like protein</fullName>
    </recommendedName>
</protein>
<reference evidence="8 9" key="1">
    <citation type="submission" date="2021-03" db="EMBL/GenBank/DDBJ databases">
        <title>Sequencing the genomes of 1000 actinobacteria strains.</title>
        <authorList>
            <person name="Klenk H.-P."/>
        </authorList>
    </citation>
    <scope>NUCLEOTIDE SEQUENCE [LARGE SCALE GENOMIC DNA]</scope>
    <source>
        <strain evidence="8 9">DSM 20168</strain>
    </source>
</reference>
<dbReference type="PANTHER" id="PTHR23427:SF2">
    <property type="entry name" value="SURFEIT LOCUS PROTEIN 1"/>
    <property type="match status" value="1"/>
</dbReference>
<evidence type="ECO:0000256" key="6">
    <source>
        <dbReference type="RuleBase" id="RU363076"/>
    </source>
</evidence>
<sequence length="300" mass="32900">MYRFLASSRWIGWLLLVAVFAAACVSLGNWQADRRQEVLTGIERVNKNYFAAPLTGQAALDYFAELPEDKTWSTVELSGTYLAEDTRIVRNRIKAGAPGYEVLVPFKTTGGEVVVVDRGFLPIGNQENGHPDAIPAPPAGAVTVKARLKPGEIRLDRGAPEGQLATIQLEDFSAAVGYPLAQGAYGIMYEENPAPASAPQQLDPPDMDEGPHLSYEIQWYIFGVLAFVGFWYAARTQRKINAEEAAELAEARALGYEEPVHTVRKIRAKGPKVHRRDGSLTDEAIEDALLDQQDSSSDAR</sequence>
<keyword evidence="4 6" id="KW-1133">Transmembrane helix</keyword>
<dbReference type="PROSITE" id="PS51257">
    <property type="entry name" value="PROKAR_LIPOPROTEIN"/>
    <property type="match status" value="1"/>
</dbReference>
<evidence type="ECO:0000256" key="1">
    <source>
        <dbReference type="ARBA" id="ARBA00004370"/>
    </source>
</evidence>
<feature type="transmembrane region" description="Helical" evidence="6">
    <location>
        <begin position="217"/>
        <end position="234"/>
    </location>
</feature>
<comment type="similarity">
    <text evidence="2 6">Belongs to the SURF1 family.</text>
</comment>
<evidence type="ECO:0000313" key="8">
    <source>
        <dbReference type="EMBL" id="MBP2399559.1"/>
    </source>
</evidence>
<comment type="caution">
    <text evidence="6">Lacks conserved residue(s) required for the propagation of feature annotation.</text>
</comment>
<feature type="compositionally biased region" description="Low complexity" evidence="7">
    <location>
        <begin position="290"/>
        <end position="300"/>
    </location>
</feature>
<comment type="subcellular location">
    <subcellularLocation>
        <location evidence="6">Cell membrane</location>
        <topology evidence="6">Multi-pass membrane protein</topology>
    </subcellularLocation>
    <subcellularLocation>
        <location evidence="1">Membrane</location>
    </subcellularLocation>
</comment>
<dbReference type="Proteomes" id="UP001195422">
    <property type="component" value="Unassembled WGS sequence"/>
</dbReference>